<feature type="domain" description="Activator of Hsp90 ATPase homologue 1/2-like C-terminal" evidence="2">
    <location>
        <begin position="12"/>
        <end position="131"/>
    </location>
</feature>
<evidence type="ECO:0000259" key="2">
    <source>
        <dbReference type="Pfam" id="PF08327"/>
    </source>
</evidence>
<comment type="similarity">
    <text evidence="1">Belongs to the AHA1 family.</text>
</comment>
<sequence length="142" mass="16187">MNNVTRIQIYKPASEAFEAFVDPARIGNFWFSSSSARWEEGKTITLRYEEYDAQGDIDILTIEKDRRIVFKWSYGDDHVVTIRLEEPEPGVTIVEVTEEGFDENDANLIGSLLGNKEGWVYALTCLKAYLEFGVTRLRAGLV</sequence>
<dbReference type="AlphaFoldDB" id="A0A7X0SJJ9"/>
<name>A0A7X0SJJ9_9BACL</name>
<evidence type="ECO:0000313" key="4">
    <source>
        <dbReference type="Proteomes" id="UP000564644"/>
    </source>
</evidence>
<dbReference type="SUPFAM" id="SSF55961">
    <property type="entry name" value="Bet v1-like"/>
    <property type="match status" value="1"/>
</dbReference>
<comment type="caution">
    <text evidence="3">The sequence shown here is derived from an EMBL/GenBank/DDBJ whole genome shotgun (WGS) entry which is preliminary data.</text>
</comment>
<dbReference type="InterPro" id="IPR013538">
    <property type="entry name" value="ASHA1/2-like_C"/>
</dbReference>
<dbReference type="RefSeq" id="WP_185128768.1">
    <property type="nucleotide sequence ID" value="NZ_JACJVO010000009.1"/>
</dbReference>
<evidence type="ECO:0000256" key="1">
    <source>
        <dbReference type="ARBA" id="ARBA00006817"/>
    </source>
</evidence>
<keyword evidence="4" id="KW-1185">Reference proteome</keyword>
<dbReference type="Gene3D" id="3.30.530.20">
    <property type="match status" value="1"/>
</dbReference>
<dbReference type="EMBL" id="JACJVO010000009">
    <property type="protein sequence ID" value="MBB6731131.1"/>
    <property type="molecule type" value="Genomic_DNA"/>
</dbReference>
<accession>A0A7X0SJJ9</accession>
<evidence type="ECO:0000313" key="3">
    <source>
        <dbReference type="EMBL" id="MBB6731131.1"/>
    </source>
</evidence>
<dbReference type="InterPro" id="IPR023393">
    <property type="entry name" value="START-like_dom_sf"/>
</dbReference>
<gene>
    <name evidence="3" type="ORF">H7C18_09455</name>
</gene>
<dbReference type="Proteomes" id="UP000564644">
    <property type="component" value="Unassembled WGS sequence"/>
</dbReference>
<protein>
    <submittedName>
        <fullName evidence="3">SRPBCC domain-containing protein</fullName>
    </submittedName>
</protein>
<proteinExistence type="inferred from homology"/>
<dbReference type="Pfam" id="PF08327">
    <property type="entry name" value="AHSA1"/>
    <property type="match status" value="1"/>
</dbReference>
<reference evidence="3 4" key="1">
    <citation type="submission" date="2020-08" db="EMBL/GenBank/DDBJ databases">
        <title>Cohnella phylogeny.</title>
        <authorList>
            <person name="Dunlap C."/>
        </authorList>
    </citation>
    <scope>NUCLEOTIDE SEQUENCE [LARGE SCALE GENOMIC DNA]</scope>
    <source>
        <strain evidence="3 4">CBP 2801</strain>
    </source>
</reference>
<organism evidence="3 4">
    <name type="scientific">Cohnella zeiphila</name>
    <dbReference type="NCBI Taxonomy" id="2761120"/>
    <lineage>
        <taxon>Bacteria</taxon>
        <taxon>Bacillati</taxon>
        <taxon>Bacillota</taxon>
        <taxon>Bacilli</taxon>
        <taxon>Bacillales</taxon>
        <taxon>Paenibacillaceae</taxon>
        <taxon>Cohnella</taxon>
    </lineage>
</organism>